<evidence type="ECO:0000256" key="6">
    <source>
        <dbReference type="ARBA" id="ARBA00037589"/>
    </source>
</evidence>
<keyword evidence="12" id="KW-1185">Reference proteome</keyword>
<dbReference type="GO" id="GO:0006782">
    <property type="term" value="P:protoporphyrinogen IX biosynthetic process"/>
    <property type="evidence" value="ECO:0007669"/>
    <property type="project" value="UniProtKB-UniRule"/>
</dbReference>
<keyword evidence="5 9" id="KW-0627">Porphyrin biosynthesis</keyword>
<dbReference type="RefSeq" id="WP_132023767.1">
    <property type="nucleotide sequence ID" value="NZ_CP016605.1"/>
</dbReference>
<comment type="catalytic activity">
    <reaction evidence="8 9">
        <text>hydroxymethylbilane = uroporphyrinogen III + H2O</text>
        <dbReference type="Rhea" id="RHEA:18965"/>
        <dbReference type="ChEBI" id="CHEBI:15377"/>
        <dbReference type="ChEBI" id="CHEBI:57308"/>
        <dbReference type="ChEBI" id="CHEBI:57845"/>
        <dbReference type="EC" id="4.2.1.75"/>
    </reaction>
</comment>
<evidence type="ECO:0000256" key="2">
    <source>
        <dbReference type="ARBA" id="ARBA00008133"/>
    </source>
</evidence>
<dbReference type="SUPFAM" id="SSF69618">
    <property type="entry name" value="HemD-like"/>
    <property type="match status" value="1"/>
</dbReference>
<dbReference type="EC" id="4.2.1.75" evidence="3 9"/>
<dbReference type="GO" id="GO:0004852">
    <property type="term" value="F:uroporphyrinogen-III synthase activity"/>
    <property type="evidence" value="ECO:0007669"/>
    <property type="project" value="UniProtKB-UniRule"/>
</dbReference>
<gene>
    <name evidence="11" type="ORF">EV697_10436</name>
</gene>
<dbReference type="Gene3D" id="3.40.50.10090">
    <property type="match status" value="2"/>
</dbReference>
<dbReference type="Pfam" id="PF02602">
    <property type="entry name" value="HEM4"/>
    <property type="match status" value="1"/>
</dbReference>
<reference evidence="11 12" key="1">
    <citation type="submission" date="2019-03" db="EMBL/GenBank/DDBJ databases">
        <title>Genomic Encyclopedia of Type Strains, Phase IV (KMG-IV): sequencing the most valuable type-strain genomes for metagenomic binning, comparative biology and taxonomic classification.</title>
        <authorList>
            <person name="Goeker M."/>
        </authorList>
    </citation>
    <scope>NUCLEOTIDE SEQUENCE [LARGE SCALE GENOMIC DNA]</scope>
    <source>
        <strain evidence="11 12">DSM 28231</strain>
    </source>
</reference>
<evidence type="ECO:0000256" key="9">
    <source>
        <dbReference type="RuleBase" id="RU366031"/>
    </source>
</evidence>
<dbReference type="UniPathway" id="UPA00251">
    <property type="reaction ID" value="UER00320"/>
</dbReference>
<proteinExistence type="inferred from homology"/>
<comment type="pathway">
    <text evidence="1 9">Porphyrin-containing compound metabolism; protoporphyrin-IX biosynthesis; coproporphyrinogen-III from 5-aminolevulinate: step 3/4.</text>
</comment>
<evidence type="ECO:0000256" key="8">
    <source>
        <dbReference type="ARBA" id="ARBA00048617"/>
    </source>
</evidence>
<keyword evidence="4 9" id="KW-0456">Lyase</keyword>
<comment type="caution">
    <text evidence="11">The sequence shown here is derived from an EMBL/GenBank/DDBJ whole genome shotgun (WGS) entry which is preliminary data.</text>
</comment>
<comment type="function">
    <text evidence="6 9">Catalyzes cyclization of the linear tetrapyrrole, hydroxymethylbilane, to the macrocyclic uroporphyrinogen III.</text>
</comment>
<evidence type="ECO:0000256" key="7">
    <source>
        <dbReference type="ARBA" id="ARBA00040167"/>
    </source>
</evidence>
<evidence type="ECO:0000256" key="1">
    <source>
        <dbReference type="ARBA" id="ARBA00004772"/>
    </source>
</evidence>
<organism evidence="11 12">
    <name type="scientific">Bisgaardia hudsonensis</name>
    <dbReference type="NCBI Taxonomy" id="109472"/>
    <lineage>
        <taxon>Bacteria</taxon>
        <taxon>Pseudomonadati</taxon>
        <taxon>Pseudomonadota</taxon>
        <taxon>Gammaproteobacteria</taxon>
        <taxon>Pasteurellales</taxon>
        <taxon>Pasteurellaceae</taxon>
        <taxon>Bisgaardia</taxon>
    </lineage>
</organism>
<dbReference type="Proteomes" id="UP000294841">
    <property type="component" value="Unassembled WGS sequence"/>
</dbReference>
<name>A0A4R2MVC7_9PAST</name>
<dbReference type="OrthoDB" id="9787650at2"/>
<evidence type="ECO:0000313" key="12">
    <source>
        <dbReference type="Proteomes" id="UP000294841"/>
    </source>
</evidence>
<sequence>MTVLVTRPDERGIQLVNMLNEIGIVAIHLPLFSIESGRELNSLPLQLNALDSADCVFAVSKNAVQYAAMALRNTGFLWRADLNYFAVGHRTAEYFSSQISQKVQYPILEENTEGLLAMQAMQEIENKNILVLRGNGGRDLFAEQAELRGANVNFVECYQRIPIHYDREKISLYQRSGIDKIVVTSLEALNCLMYFVFEQENFWLKNCQLITVSERIASVAKCNGWNDTVISNKSDNSTLLHTLQLLY</sequence>
<evidence type="ECO:0000256" key="5">
    <source>
        <dbReference type="ARBA" id="ARBA00023244"/>
    </source>
</evidence>
<dbReference type="PANTHER" id="PTHR38042">
    <property type="entry name" value="UROPORPHYRINOGEN-III SYNTHASE, CHLOROPLASTIC"/>
    <property type="match status" value="1"/>
</dbReference>
<accession>A0A4R2MVC7</accession>
<dbReference type="CDD" id="cd06578">
    <property type="entry name" value="HemD"/>
    <property type="match status" value="1"/>
</dbReference>
<evidence type="ECO:0000313" key="11">
    <source>
        <dbReference type="EMBL" id="TCP12231.1"/>
    </source>
</evidence>
<feature type="domain" description="Tetrapyrrole biosynthesis uroporphyrinogen III synthase" evidence="10">
    <location>
        <begin position="15"/>
        <end position="239"/>
    </location>
</feature>
<dbReference type="InterPro" id="IPR003754">
    <property type="entry name" value="4pyrrol_synth_uPrphyn_synth"/>
</dbReference>
<dbReference type="AlphaFoldDB" id="A0A4R2MVC7"/>
<evidence type="ECO:0000259" key="10">
    <source>
        <dbReference type="Pfam" id="PF02602"/>
    </source>
</evidence>
<evidence type="ECO:0000256" key="4">
    <source>
        <dbReference type="ARBA" id="ARBA00023239"/>
    </source>
</evidence>
<dbReference type="EMBL" id="SLXI01000004">
    <property type="protein sequence ID" value="TCP12231.1"/>
    <property type="molecule type" value="Genomic_DNA"/>
</dbReference>
<dbReference type="PANTHER" id="PTHR38042:SF1">
    <property type="entry name" value="UROPORPHYRINOGEN-III SYNTHASE, CHLOROPLASTIC"/>
    <property type="match status" value="1"/>
</dbReference>
<protein>
    <recommendedName>
        <fullName evidence="7 9">Uroporphyrinogen-III synthase</fullName>
        <ecNumber evidence="3 9">4.2.1.75</ecNumber>
    </recommendedName>
</protein>
<dbReference type="GO" id="GO:0006780">
    <property type="term" value="P:uroporphyrinogen III biosynthetic process"/>
    <property type="evidence" value="ECO:0007669"/>
    <property type="project" value="UniProtKB-UniRule"/>
</dbReference>
<comment type="similarity">
    <text evidence="2 9">Belongs to the uroporphyrinogen-III synthase family.</text>
</comment>
<dbReference type="InterPro" id="IPR039793">
    <property type="entry name" value="UROS/Hem4"/>
</dbReference>
<evidence type="ECO:0000256" key="3">
    <source>
        <dbReference type="ARBA" id="ARBA00013109"/>
    </source>
</evidence>
<dbReference type="InterPro" id="IPR036108">
    <property type="entry name" value="4pyrrol_syn_uPrphyn_synt_sf"/>
</dbReference>